<keyword evidence="2" id="KW-1185">Reference proteome</keyword>
<reference evidence="1 2" key="1">
    <citation type="submission" date="2019-05" db="EMBL/GenBank/DDBJ databases">
        <title>Mikania micrantha, genome provides insights into the molecular mechanism of rapid growth.</title>
        <authorList>
            <person name="Liu B."/>
        </authorList>
    </citation>
    <scope>NUCLEOTIDE SEQUENCE [LARGE SCALE GENOMIC DNA]</scope>
    <source>
        <strain evidence="1">NLD-2019</strain>
        <tissue evidence="1">Leaf</tissue>
    </source>
</reference>
<sequence length="168" mass="19060">MAEDEDLMAGDFERLVHDDIISRIFLRLDFLEVVYVCRRLRALLSRNRLSAGTFYLSLDEIDTHLMFFIHFDICTWTDDDHVTMILAIRDSQFQFPAEDDELEHGQRRLSELGWDSPELCSSEEEAVVGKMRNREHNHPPGGVVATGANEEGWRGGRVTGNCCDGGGG</sequence>
<gene>
    <name evidence="1" type="ORF">E3N88_15072</name>
</gene>
<protein>
    <recommendedName>
        <fullName evidence="3">F-box domain-containing protein</fullName>
    </recommendedName>
</protein>
<comment type="caution">
    <text evidence="1">The sequence shown here is derived from an EMBL/GenBank/DDBJ whole genome shotgun (WGS) entry which is preliminary data.</text>
</comment>
<evidence type="ECO:0000313" key="1">
    <source>
        <dbReference type="EMBL" id="KAD5803712.1"/>
    </source>
</evidence>
<dbReference type="AlphaFoldDB" id="A0A5N6P3J1"/>
<name>A0A5N6P3J1_9ASTR</name>
<organism evidence="1 2">
    <name type="scientific">Mikania micrantha</name>
    <name type="common">bitter vine</name>
    <dbReference type="NCBI Taxonomy" id="192012"/>
    <lineage>
        <taxon>Eukaryota</taxon>
        <taxon>Viridiplantae</taxon>
        <taxon>Streptophyta</taxon>
        <taxon>Embryophyta</taxon>
        <taxon>Tracheophyta</taxon>
        <taxon>Spermatophyta</taxon>
        <taxon>Magnoliopsida</taxon>
        <taxon>eudicotyledons</taxon>
        <taxon>Gunneridae</taxon>
        <taxon>Pentapetalae</taxon>
        <taxon>asterids</taxon>
        <taxon>campanulids</taxon>
        <taxon>Asterales</taxon>
        <taxon>Asteraceae</taxon>
        <taxon>Asteroideae</taxon>
        <taxon>Heliantheae alliance</taxon>
        <taxon>Eupatorieae</taxon>
        <taxon>Mikania</taxon>
    </lineage>
</organism>
<evidence type="ECO:0008006" key="3">
    <source>
        <dbReference type="Google" id="ProtNLM"/>
    </source>
</evidence>
<dbReference type="EMBL" id="SZYD01000007">
    <property type="protein sequence ID" value="KAD5803712.1"/>
    <property type="molecule type" value="Genomic_DNA"/>
</dbReference>
<dbReference type="Proteomes" id="UP000326396">
    <property type="component" value="Linkage Group LG15"/>
</dbReference>
<proteinExistence type="predicted"/>
<evidence type="ECO:0000313" key="2">
    <source>
        <dbReference type="Proteomes" id="UP000326396"/>
    </source>
</evidence>
<accession>A0A5N6P3J1</accession>